<evidence type="ECO:0000256" key="4">
    <source>
        <dbReference type="ARBA" id="ARBA00023529"/>
    </source>
</evidence>
<evidence type="ECO:0000256" key="5">
    <source>
        <dbReference type="ARBA" id="ARBA00023619"/>
    </source>
</evidence>
<dbReference type="PANTHER" id="PTHR14218">
    <property type="entry name" value="PROTEASE S8 TRIPEPTIDYL PEPTIDASE I CLN2"/>
    <property type="match status" value="1"/>
</dbReference>
<protein>
    <recommendedName>
        <fullName evidence="5">subtilisin</fullName>
        <ecNumber evidence="5">3.4.21.62</ecNumber>
    </recommendedName>
</protein>
<name>A0A1V9ZVN1_9STRA</name>
<dbReference type="InterPro" id="IPR023828">
    <property type="entry name" value="Peptidase_S8_Ser-AS"/>
</dbReference>
<comment type="catalytic activity">
    <reaction evidence="4">
        <text>Hydrolysis of proteins with broad specificity for peptide bonds, and a preference for a large uncharged residue in P1. Hydrolyzes peptide amides.</text>
        <dbReference type="EC" id="3.4.21.62"/>
    </reaction>
</comment>
<evidence type="ECO:0000256" key="6">
    <source>
        <dbReference type="PROSITE-ProRule" id="PRU01032"/>
    </source>
</evidence>
<dbReference type="STRING" id="74557.A0A1V9ZVN1"/>
<evidence type="ECO:0000313" key="10">
    <source>
        <dbReference type="Proteomes" id="UP000243217"/>
    </source>
</evidence>
<feature type="binding site" evidence="6">
    <location>
        <position position="65"/>
    </location>
    <ligand>
        <name>Ca(2+)</name>
        <dbReference type="ChEBI" id="CHEBI:29108"/>
    </ligand>
</feature>
<dbReference type="EC" id="3.4.21.62" evidence="5"/>
<proteinExistence type="predicted"/>
<feature type="domain" description="Peptidase S53" evidence="8">
    <location>
        <begin position="1"/>
        <end position="112"/>
    </location>
</feature>
<keyword evidence="1" id="KW-0645">Protease</keyword>
<evidence type="ECO:0000313" key="9">
    <source>
        <dbReference type="EMBL" id="OQS02045.1"/>
    </source>
</evidence>
<dbReference type="AlphaFoldDB" id="A0A1V9ZVN1"/>
<organism evidence="9 10">
    <name type="scientific">Thraustotheca clavata</name>
    <dbReference type="NCBI Taxonomy" id="74557"/>
    <lineage>
        <taxon>Eukaryota</taxon>
        <taxon>Sar</taxon>
        <taxon>Stramenopiles</taxon>
        <taxon>Oomycota</taxon>
        <taxon>Saprolegniomycetes</taxon>
        <taxon>Saprolegniales</taxon>
        <taxon>Achlyaceae</taxon>
        <taxon>Thraustotheca</taxon>
    </lineage>
</organism>
<dbReference type="GO" id="GO:0046872">
    <property type="term" value="F:metal ion binding"/>
    <property type="evidence" value="ECO:0007669"/>
    <property type="project" value="UniProtKB-UniRule"/>
</dbReference>
<dbReference type="InterPro" id="IPR030400">
    <property type="entry name" value="Sedolisin_dom"/>
</dbReference>
<dbReference type="PROSITE" id="PS00138">
    <property type="entry name" value="SUBTILASE_SER"/>
    <property type="match status" value="1"/>
</dbReference>
<keyword evidence="7" id="KW-1133">Transmembrane helix</keyword>
<keyword evidence="10" id="KW-1185">Reference proteome</keyword>
<evidence type="ECO:0000256" key="2">
    <source>
        <dbReference type="ARBA" id="ARBA00022801"/>
    </source>
</evidence>
<feature type="binding site" evidence="6">
    <location>
        <position position="66"/>
    </location>
    <ligand>
        <name>Ca(2+)</name>
        <dbReference type="ChEBI" id="CHEBI:29108"/>
    </ligand>
</feature>
<comment type="caution">
    <text evidence="6">Lacks conserved residue(s) required for the propagation of feature annotation.</text>
</comment>
<evidence type="ECO:0000256" key="1">
    <source>
        <dbReference type="ARBA" id="ARBA00022670"/>
    </source>
</evidence>
<dbReference type="SUPFAM" id="SSF52743">
    <property type="entry name" value="Subtilisin-like"/>
    <property type="match status" value="1"/>
</dbReference>
<keyword evidence="6" id="KW-0106">Calcium</keyword>
<dbReference type="GO" id="GO:0006508">
    <property type="term" value="P:proteolysis"/>
    <property type="evidence" value="ECO:0007669"/>
    <property type="project" value="UniProtKB-KW"/>
</dbReference>
<dbReference type="GO" id="GO:0004252">
    <property type="term" value="F:serine-type endopeptidase activity"/>
    <property type="evidence" value="ECO:0007669"/>
    <property type="project" value="UniProtKB-EC"/>
</dbReference>
<dbReference type="GO" id="GO:0008240">
    <property type="term" value="F:tripeptidyl-peptidase activity"/>
    <property type="evidence" value="ECO:0007669"/>
    <property type="project" value="TreeGrafter"/>
</dbReference>
<comment type="caution">
    <text evidence="9">The sequence shown here is derived from an EMBL/GenBank/DDBJ whole genome shotgun (WGS) entry which is preliminary data.</text>
</comment>
<accession>A0A1V9ZVN1</accession>
<dbReference type="OrthoDB" id="409122at2759"/>
<keyword evidence="7" id="KW-0472">Membrane</keyword>
<dbReference type="InterPro" id="IPR050819">
    <property type="entry name" value="Tripeptidyl-peptidase_I"/>
</dbReference>
<gene>
    <name evidence="9" type="ORF">THRCLA_05553</name>
</gene>
<dbReference type="Proteomes" id="UP000243217">
    <property type="component" value="Unassembled WGS sequence"/>
</dbReference>
<feature type="binding site" evidence="6">
    <location>
        <position position="92"/>
    </location>
    <ligand>
        <name>Ca(2+)</name>
        <dbReference type="ChEBI" id="CHEBI:29108"/>
    </ligand>
</feature>
<feature type="transmembrane region" description="Helical" evidence="7">
    <location>
        <begin position="131"/>
        <end position="154"/>
    </location>
</feature>
<evidence type="ECO:0000256" key="3">
    <source>
        <dbReference type="ARBA" id="ARBA00022825"/>
    </source>
</evidence>
<feature type="binding site" evidence="6">
    <location>
        <position position="90"/>
    </location>
    <ligand>
        <name>Ca(2+)</name>
        <dbReference type="ChEBI" id="CHEBI:29108"/>
    </ligand>
</feature>
<reference evidence="9 10" key="1">
    <citation type="journal article" date="2014" name="Genome Biol. Evol.">
        <title>The secreted proteins of Achlya hypogyna and Thraustotheca clavata identify the ancestral oomycete secretome and reveal gene acquisitions by horizontal gene transfer.</title>
        <authorList>
            <person name="Misner I."/>
            <person name="Blouin N."/>
            <person name="Leonard G."/>
            <person name="Richards T.A."/>
            <person name="Lane C.E."/>
        </authorList>
    </citation>
    <scope>NUCLEOTIDE SEQUENCE [LARGE SCALE GENOMIC DNA]</scope>
    <source>
        <strain evidence="9 10">ATCC 34112</strain>
    </source>
</reference>
<evidence type="ECO:0000259" key="8">
    <source>
        <dbReference type="PROSITE" id="PS51695"/>
    </source>
</evidence>
<keyword evidence="6" id="KW-0479">Metal-binding</keyword>
<sequence length="178" mass="19196">MGSHFSVIVGEKIHSVSGTSASTPVMAGLVTLWNDLRLKAGKTPLGFLNPLLYQIGSANPKAFHDITSGDNAAARNGSYECEYSFKAGVGWDAVTGFGTPDFNALTKLITDVKLDNFNAPSTKEPEVSNGLPTYGIVLIVLGSIAIVAIVAFFVRSYYIRKQSYKNIEMHQAYTPTNE</sequence>
<dbReference type="InterPro" id="IPR036852">
    <property type="entry name" value="Peptidase_S8/S53_dom_sf"/>
</dbReference>
<comment type="cofactor">
    <cofactor evidence="6">
        <name>Ca(2+)</name>
        <dbReference type="ChEBI" id="CHEBI:29108"/>
    </cofactor>
    <text evidence="6">Binds 1 Ca(2+) ion per subunit.</text>
</comment>
<dbReference type="EMBL" id="JNBS01001281">
    <property type="protein sequence ID" value="OQS02045.1"/>
    <property type="molecule type" value="Genomic_DNA"/>
</dbReference>
<keyword evidence="3" id="KW-0720">Serine protease</keyword>
<dbReference type="Gene3D" id="3.40.50.200">
    <property type="entry name" value="Peptidase S8/S53 domain"/>
    <property type="match status" value="1"/>
</dbReference>
<evidence type="ECO:0000256" key="7">
    <source>
        <dbReference type="SAM" id="Phobius"/>
    </source>
</evidence>
<keyword evidence="7" id="KW-0812">Transmembrane</keyword>
<dbReference type="PROSITE" id="PS51695">
    <property type="entry name" value="SEDOLISIN"/>
    <property type="match status" value="1"/>
</dbReference>
<dbReference type="PANTHER" id="PTHR14218:SF15">
    <property type="entry name" value="TRIPEPTIDYL-PEPTIDASE 1"/>
    <property type="match status" value="1"/>
</dbReference>
<keyword evidence="2" id="KW-0378">Hydrolase</keyword>